<dbReference type="EMBL" id="KV454486">
    <property type="protein sequence ID" value="ODV59458.1"/>
    <property type="molecule type" value="Genomic_DNA"/>
</dbReference>
<reference evidence="5" key="1">
    <citation type="submission" date="2016-05" db="EMBL/GenBank/DDBJ databases">
        <title>Comparative genomics of biotechnologically important yeasts.</title>
        <authorList>
            <consortium name="DOE Joint Genome Institute"/>
            <person name="Riley R."/>
            <person name="Haridas S."/>
            <person name="Wolfe K.H."/>
            <person name="Lopes M.R."/>
            <person name="Hittinger C.T."/>
            <person name="Goker M."/>
            <person name="Salamov A."/>
            <person name="Wisecaver J."/>
            <person name="Long T.M."/>
            <person name="Aerts A.L."/>
            <person name="Barry K."/>
            <person name="Choi C."/>
            <person name="Clum A."/>
            <person name="Coughlan A.Y."/>
            <person name="Deshpande S."/>
            <person name="Douglass A.P."/>
            <person name="Hanson S.J."/>
            <person name="Klenk H.-P."/>
            <person name="Labutti K."/>
            <person name="Lapidus A."/>
            <person name="Lindquist E."/>
            <person name="Lipzen A."/>
            <person name="Meier-Kolthoff J.P."/>
            <person name="Ohm R.A."/>
            <person name="Otillar R.P."/>
            <person name="Pangilinan J."/>
            <person name="Peng Y."/>
            <person name="Rokas A."/>
            <person name="Rosa C.A."/>
            <person name="Scheuner C."/>
            <person name="Sibirny A.A."/>
            <person name="Slot J.C."/>
            <person name="Stielow J.B."/>
            <person name="Sun H."/>
            <person name="Kurtzman C.P."/>
            <person name="Blackwell M."/>
            <person name="Grigoriev I.V."/>
            <person name="Jeffries T.W."/>
        </authorList>
    </citation>
    <scope>NUCLEOTIDE SEQUENCE [LARGE SCALE GENOMIC DNA]</scope>
    <source>
        <strain evidence="5">DSM 1968</strain>
    </source>
</reference>
<dbReference type="GO" id="GO:0000339">
    <property type="term" value="F:RNA cap binding"/>
    <property type="evidence" value="ECO:0007669"/>
    <property type="project" value="InterPro"/>
</dbReference>
<dbReference type="InterPro" id="IPR027159">
    <property type="entry name" value="CBP80"/>
</dbReference>
<protein>
    <recommendedName>
        <fullName evidence="6">MIF4G domain-containing protein</fullName>
    </recommendedName>
</protein>
<evidence type="ECO:0000313" key="4">
    <source>
        <dbReference type="EMBL" id="ODV59458.1"/>
    </source>
</evidence>
<accession>A0A1D2VCP4</accession>
<dbReference type="AlphaFoldDB" id="A0A1D2VCP4"/>
<dbReference type="InterPro" id="IPR016024">
    <property type="entry name" value="ARM-type_fold"/>
</dbReference>
<sequence length="1054" mass="124467">MAYNPRKRPHKTDDTKIYGYNSGYNAGYLNNNYQHQHQPQPQSETLTIEDFTQIFCSQIASIGEPDDKLNDDIPLVEQLETWSNEIKSHFDASDYFRDNVLLHIYAIITEQPHKILLIASLIQVSVSKYHPIANYFMDYFHQKLVDLFNLSKLDTSSDLLIINQKNKFYRQLISDLKNQGLWNNIKSILKLLSCLTTFIDKNLILNIFQGLIDLSIDLQNQYLLINENKNSPLAQQIYYNSLISLPYILLFHLNDPDNDNTQFINNVNNLLSTSKKFNLIPLDSTTLYDPFINPKNIVSDSDPNYHLKNNIQRISSAIDQFSKNNWASLFEFFPDIPIFKKFPAILLPTVDELLPYANFENNTTIIDNTWKNPNLSFQMFPPKENVQIIPDINSFQYLLINDLLKDLIISMDYNVFQIVLKFSTIHLYFKDKVFQSSLKLQNNNLNQDTNDQSIQKAPWKIEHVIVETIFALLFQLPKGPQSFVYYMNLLVQCCAESSSKFAPIFGIIIRFCYRNLFNLDFELRSRYLHWFTFQLSNFRFIWKWFEWTNDLKFFKQNKISYHPKIIFIKNLILNECIYSNKSTVEINLIEESKEYLNYTLFTKTQIINYDKDLFNNLIQFNDENYEVHYNSHDKIDSLFTTLSDAEKLKTQMKNFIETVSSNSLNGYSFLKHHHLLKSSINDLNDKNNSNLNFHKIFINLFFQVIAAYSPGRVSEVFQFILGFAIFIKYILGLPLEKREIDDIIFEVNKTFEIDTTEGPTEDPIKGSIKDLIETKVKNYESINEEEQVIRSVWALEAVFRCWNELPLSCFVLIDFLRKFKLISYKSIIKFLFKDSNKAEEEYRCNLIMNFLASDKLYYMLNHIKKLKIEESNPLFKFVFLEFLNLLKNTIEVLGIKEKIEYPEEPDIPPPIQNIKPAIVEEEIEQEEGEEIEQEEGEKIEQEEEEETKQEKEDKDIEIKNDKNSQGDKRMEGEKLSENIIVDKDEEVFFDEKFSSEEYDLRWKYHTIMGLFKTIIRNYSNNLVLIKEELVESEEFVNFEHEDTKLQIKAWLDLL</sequence>
<dbReference type="InterPro" id="IPR015172">
    <property type="entry name" value="MIF4G-like_typ-1"/>
</dbReference>
<name>A0A1D2VCP4_9ASCO</name>
<dbReference type="GO" id="GO:0000184">
    <property type="term" value="P:nuclear-transcribed mRNA catabolic process, nonsense-mediated decay"/>
    <property type="evidence" value="ECO:0007669"/>
    <property type="project" value="TreeGrafter"/>
</dbReference>
<feature type="compositionally biased region" description="Basic and acidic residues" evidence="1">
    <location>
        <begin position="948"/>
        <end position="970"/>
    </location>
</feature>
<evidence type="ECO:0000313" key="5">
    <source>
        <dbReference type="Proteomes" id="UP000095038"/>
    </source>
</evidence>
<dbReference type="InParanoid" id="A0A1D2VCP4"/>
<feature type="compositionally biased region" description="Acidic residues" evidence="1">
    <location>
        <begin position="923"/>
        <end position="947"/>
    </location>
</feature>
<evidence type="ECO:0000256" key="1">
    <source>
        <dbReference type="SAM" id="MobiDB-lite"/>
    </source>
</evidence>
<dbReference type="PANTHER" id="PTHR12412">
    <property type="entry name" value="CAP BINDING PROTEIN"/>
    <property type="match status" value="1"/>
</dbReference>
<dbReference type="OrthoDB" id="10252707at2759"/>
<dbReference type="Gene3D" id="1.25.40.180">
    <property type="match status" value="3"/>
</dbReference>
<feature type="region of interest" description="Disordered" evidence="1">
    <location>
        <begin position="923"/>
        <end position="970"/>
    </location>
</feature>
<evidence type="ECO:0008006" key="6">
    <source>
        <dbReference type="Google" id="ProtNLM"/>
    </source>
</evidence>
<gene>
    <name evidence="4" type="ORF">ASCRUDRAFT_60761</name>
</gene>
<keyword evidence="5" id="KW-1185">Reference proteome</keyword>
<proteinExistence type="predicted"/>
<dbReference type="PANTHER" id="PTHR12412:SF2">
    <property type="entry name" value="NUCLEAR CAP-BINDING PROTEIN SUBUNIT 1"/>
    <property type="match status" value="1"/>
</dbReference>
<organism evidence="4 5">
    <name type="scientific">Ascoidea rubescens DSM 1968</name>
    <dbReference type="NCBI Taxonomy" id="1344418"/>
    <lineage>
        <taxon>Eukaryota</taxon>
        <taxon>Fungi</taxon>
        <taxon>Dikarya</taxon>
        <taxon>Ascomycota</taxon>
        <taxon>Saccharomycotina</taxon>
        <taxon>Saccharomycetes</taxon>
        <taxon>Ascoideaceae</taxon>
        <taxon>Ascoidea</taxon>
    </lineage>
</organism>
<evidence type="ECO:0000259" key="2">
    <source>
        <dbReference type="Pfam" id="PF09088"/>
    </source>
</evidence>
<dbReference type="GO" id="GO:0006406">
    <property type="term" value="P:mRNA export from nucleus"/>
    <property type="evidence" value="ECO:0007669"/>
    <property type="project" value="InterPro"/>
</dbReference>
<dbReference type="FunCoup" id="A0A1D2VCP4">
    <property type="interactions" value="968"/>
</dbReference>
<dbReference type="GO" id="GO:0003729">
    <property type="term" value="F:mRNA binding"/>
    <property type="evidence" value="ECO:0007669"/>
    <property type="project" value="TreeGrafter"/>
</dbReference>
<feature type="domain" description="MIF4G-like type 2" evidence="3">
    <location>
        <begin position="790"/>
        <end position="1021"/>
    </location>
</feature>
<dbReference type="Pfam" id="PF09088">
    <property type="entry name" value="MIF4G_like"/>
    <property type="match status" value="1"/>
</dbReference>
<evidence type="ECO:0000259" key="3">
    <source>
        <dbReference type="Pfam" id="PF09090"/>
    </source>
</evidence>
<feature type="domain" description="MIF4G-like type 1" evidence="2">
    <location>
        <begin position="390"/>
        <end position="584"/>
    </location>
</feature>
<dbReference type="GO" id="GO:0005846">
    <property type="term" value="C:nuclear cap binding complex"/>
    <property type="evidence" value="ECO:0007669"/>
    <property type="project" value="InterPro"/>
</dbReference>
<dbReference type="GeneID" id="30964898"/>
<dbReference type="GO" id="GO:0005634">
    <property type="term" value="C:nucleus"/>
    <property type="evidence" value="ECO:0007669"/>
    <property type="project" value="TreeGrafter"/>
</dbReference>
<dbReference type="Proteomes" id="UP000095038">
    <property type="component" value="Unassembled WGS sequence"/>
</dbReference>
<dbReference type="SUPFAM" id="SSF48371">
    <property type="entry name" value="ARM repeat"/>
    <property type="match status" value="3"/>
</dbReference>
<dbReference type="InterPro" id="IPR015174">
    <property type="entry name" value="MIF4G-like_typ-2"/>
</dbReference>
<dbReference type="Pfam" id="PF09090">
    <property type="entry name" value="MIF4G_like_2"/>
    <property type="match status" value="1"/>
</dbReference>
<dbReference type="STRING" id="1344418.A0A1D2VCP4"/>
<dbReference type="RefSeq" id="XP_020045765.1">
    <property type="nucleotide sequence ID" value="XM_020191262.1"/>
</dbReference>